<organism evidence="2 3">
    <name type="scientific">Thiospirochaeta perfilievii</name>
    <dbReference type="NCBI Taxonomy" id="252967"/>
    <lineage>
        <taxon>Bacteria</taxon>
        <taxon>Pseudomonadati</taxon>
        <taxon>Spirochaetota</taxon>
        <taxon>Spirochaetia</taxon>
        <taxon>Spirochaetales</taxon>
        <taxon>Spirochaetaceae</taxon>
        <taxon>Thiospirochaeta</taxon>
    </lineage>
</organism>
<dbReference type="OrthoDB" id="9796740at2"/>
<dbReference type="AlphaFoldDB" id="A0A5C1Q9E8"/>
<evidence type="ECO:0000259" key="1">
    <source>
        <dbReference type="Pfam" id="PF10135"/>
    </source>
</evidence>
<reference evidence="2 3" key="1">
    <citation type="submission" date="2019-02" db="EMBL/GenBank/DDBJ databases">
        <authorList>
            <person name="Fomenkov A."/>
            <person name="Dubinina G."/>
            <person name="Grabovich M."/>
            <person name="Vincze T."/>
            <person name="Roberts R.J."/>
        </authorList>
    </citation>
    <scope>NUCLEOTIDE SEQUENCE [LARGE SCALE GENOMIC DNA]</scope>
    <source>
        <strain evidence="2 3">P</strain>
    </source>
</reference>
<dbReference type="InterPro" id="IPR019301">
    <property type="entry name" value="Flagellar_prot_FlgJ_N"/>
</dbReference>
<accession>A0A5C1Q9E8</accession>
<evidence type="ECO:0000313" key="2">
    <source>
        <dbReference type="EMBL" id="QEN03264.1"/>
    </source>
</evidence>
<dbReference type="KEGG" id="sper:EW093_00600"/>
<dbReference type="Proteomes" id="UP000323824">
    <property type="component" value="Chromosome"/>
</dbReference>
<name>A0A5C1Q9E8_9SPIO</name>
<protein>
    <submittedName>
        <fullName evidence="2">Muramidase</fullName>
    </submittedName>
</protein>
<sequence length="112" mass="12845">MYTEVLYMNNLNLDPNQIVGNSKAVNLQKSITNSKDDQKLKESCKEFEAMFIKQMLSSMKKTVNKSGLIKENMGEKIFDDMLSDEYSKSMAQTSSFGIADMMYKQLAVQKYQ</sequence>
<proteinExistence type="predicted"/>
<feature type="domain" description="Flagellar protein FlgJ N-terminal" evidence="1">
    <location>
        <begin position="58"/>
        <end position="105"/>
    </location>
</feature>
<dbReference type="EMBL" id="CP035807">
    <property type="protein sequence ID" value="QEN03264.1"/>
    <property type="molecule type" value="Genomic_DNA"/>
</dbReference>
<evidence type="ECO:0000313" key="3">
    <source>
        <dbReference type="Proteomes" id="UP000323824"/>
    </source>
</evidence>
<gene>
    <name evidence="2" type="ORF">EW093_00600</name>
</gene>
<reference evidence="2 3" key="2">
    <citation type="submission" date="2019-09" db="EMBL/GenBank/DDBJ databases">
        <title>Complete Genome Sequence and Methylome Analysis of free living Spirochaetas.</title>
        <authorList>
            <person name="Leshcheva N."/>
            <person name="Mikheeva N."/>
        </authorList>
    </citation>
    <scope>NUCLEOTIDE SEQUENCE [LARGE SCALE GENOMIC DNA]</scope>
    <source>
        <strain evidence="2 3">P</strain>
    </source>
</reference>
<keyword evidence="3" id="KW-1185">Reference proteome</keyword>
<dbReference type="Pfam" id="PF10135">
    <property type="entry name" value="Rod-binding"/>
    <property type="match status" value="1"/>
</dbReference>